<dbReference type="EMBL" id="BAVR01000079">
    <property type="protein sequence ID" value="GAE90601.1"/>
    <property type="molecule type" value="Genomic_DNA"/>
</dbReference>
<comment type="caution">
    <text evidence="1">The sequence shown here is derived from an EMBL/GenBank/DDBJ whole genome shotgun (WGS) entry which is preliminary data.</text>
</comment>
<keyword evidence="1" id="KW-0119">Carbohydrate metabolism</keyword>
<keyword evidence="1" id="KW-0624">Polysaccharide degradation</keyword>
<dbReference type="Proteomes" id="UP000019109">
    <property type="component" value="Unassembled WGS sequence"/>
</dbReference>
<keyword evidence="1" id="KW-0378">Hydrolase</keyword>
<dbReference type="STRING" id="1294263.JCM21531_4226"/>
<name>W4VBN9_9FIRM</name>
<keyword evidence="1" id="KW-0858">Xylan degradation</keyword>
<keyword evidence="2" id="KW-1185">Reference proteome</keyword>
<accession>W4VBN9</accession>
<keyword evidence="1" id="KW-0326">Glycosidase</keyword>
<proteinExistence type="predicted"/>
<dbReference type="InterPro" id="IPR008979">
    <property type="entry name" value="Galactose-bd-like_sf"/>
</dbReference>
<sequence length="81" mass="8588">MSSNSTVTPTVGLTVTPSTKSAFTKLEAEEYDDLSSSTIQVIGTADGGEGIGYIEYGDYPVFKNVASEVGQSPLRHLMRQG</sequence>
<evidence type="ECO:0000313" key="1">
    <source>
        <dbReference type="EMBL" id="GAE90601.1"/>
    </source>
</evidence>
<organism evidence="1 2">
    <name type="scientific">Acetivibrio straminisolvens JCM 21531</name>
    <dbReference type="NCBI Taxonomy" id="1294263"/>
    <lineage>
        <taxon>Bacteria</taxon>
        <taxon>Bacillati</taxon>
        <taxon>Bacillota</taxon>
        <taxon>Clostridia</taxon>
        <taxon>Eubacteriales</taxon>
        <taxon>Oscillospiraceae</taxon>
        <taxon>Acetivibrio</taxon>
    </lineage>
</organism>
<protein>
    <submittedName>
        <fullName evidence="1">Endo-1,4-beta-xylanase</fullName>
    </submittedName>
</protein>
<dbReference type="AlphaFoldDB" id="W4VBN9"/>
<gene>
    <name evidence="1" type="ORF">JCM21531_4226</name>
</gene>
<dbReference type="GO" id="GO:0045493">
    <property type="term" value="P:xylan catabolic process"/>
    <property type="evidence" value="ECO:0007669"/>
    <property type="project" value="UniProtKB-KW"/>
</dbReference>
<evidence type="ECO:0000313" key="2">
    <source>
        <dbReference type="Proteomes" id="UP000019109"/>
    </source>
</evidence>
<dbReference type="SUPFAM" id="SSF49785">
    <property type="entry name" value="Galactose-binding domain-like"/>
    <property type="match status" value="1"/>
</dbReference>
<dbReference type="Gene3D" id="2.60.120.260">
    <property type="entry name" value="Galactose-binding domain-like"/>
    <property type="match status" value="1"/>
</dbReference>
<reference evidence="1" key="1">
    <citation type="journal article" date="2014" name="Genome Announc.">
        <title>Draft Genome Sequence of Clostridium straminisolvens Strain JCM 21531T, Isolated from a Cellulose-Degrading Bacterial Community.</title>
        <authorList>
            <person name="Yuki M."/>
            <person name="Oshima K."/>
            <person name="Suda W."/>
            <person name="Sakamoto M."/>
            <person name="Kitamura K."/>
            <person name="Iida T."/>
            <person name="Hattori M."/>
            <person name="Ohkuma M."/>
        </authorList>
    </citation>
    <scope>NUCLEOTIDE SEQUENCE [LARGE SCALE GENOMIC DNA]</scope>
    <source>
        <strain evidence="1">JCM 21531</strain>
    </source>
</reference>
<dbReference type="GO" id="GO:0016798">
    <property type="term" value="F:hydrolase activity, acting on glycosyl bonds"/>
    <property type="evidence" value="ECO:0007669"/>
    <property type="project" value="UniProtKB-KW"/>
</dbReference>